<accession>A0A1M5JR02</accession>
<feature type="transmembrane region" description="Helical" evidence="1">
    <location>
        <begin position="97"/>
        <end position="115"/>
    </location>
</feature>
<reference evidence="3" key="1">
    <citation type="submission" date="2016-11" db="EMBL/GenBank/DDBJ databases">
        <authorList>
            <person name="Varghese N."/>
            <person name="Submissions S."/>
        </authorList>
    </citation>
    <scope>NUCLEOTIDE SEQUENCE [LARGE SCALE GENOMIC DNA]</scope>
    <source>
        <strain evidence="3">DSM 11003</strain>
    </source>
</reference>
<keyword evidence="1" id="KW-0812">Transmembrane</keyword>
<gene>
    <name evidence="2" type="ORF">SAMN02745221_00191</name>
</gene>
<evidence type="ECO:0000256" key="1">
    <source>
        <dbReference type="SAM" id="Phobius"/>
    </source>
</evidence>
<sequence>MPYWQHSTIYRIGKNSFIIRLLQGSSRRNYYAGSAVYKLSSRLLDAVLLPLYKAGEAILRMYQTSRLLKYAGSLVGLMAFILFTGKAFSTGYFGLKAVFYLSAAFLALILPLAQLRPGSLKGSRLGTLLNWWIKAD</sequence>
<keyword evidence="1" id="KW-0472">Membrane</keyword>
<evidence type="ECO:0000313" key="2">
    <source>
        <dbReference type="EMBL" id="SHG42948.1"/>
    </source>
</evidence>
<keyword evidence="3" id="KW-1185">Reference proteome</keyword>
<dbReference type="STRING" id="1123382.SAMN02745221_00191"/>
<name>A0A1M5JR02_9FIRM</name>
<proteinExistence type="predicted"/>
<dbReference type="Proteomes" id="UP000242329">
    <property type="component" value="Unassembled WGS sequence"/>
</dbReference>
<dbReference type="RefSeq" id="WP_073089036.1">
    <property type="nucleotide sequence ID" value="NZ_FQWY01000003.1"/>
</dbReference>
<dbReference type="EMBL" id="FQWY01000003">
    <property type="protein sequence ID" value="SHG42948.1"/>
    <property type="molecule type" value="Genomic_DNA"/>
</dbReference>
<organism evidence="2 3">
    <name type="scientific">Thermosyntropha lipolytica DSM 11003</name>
    <dbReference type="NCBI Taxonomy" id="1123382"/>
    <lineage>
        <taxon>Bacteria</taxon>
        <taxon>Bacillati</taxon>
        <taxon>Bacillota</taxon>
        <taxon>Clostridia</taxon>
        <taxon>Eubacteriales</taxon>
        <taxon>Syntrophomonadaceae</taxon>
        <taxon>Thermosyntropha</taxon>
    </lineage>
</organism>
<keyword evidence="1" id="KW-1133">Transmembrane helix</keyword>
<protein>
    <submittedName>
        <fullName evidence="2">Uncharacterized protein</fullName>
    </submittedName>
</protein>
<dbReference type="AlphaFoldDB" id="A0A1M5JR02"/>
<evidence type="ECO:0000313" key="3">
    <source>
        <dbReference type="Proteomes" id="UP000242329"/>
    </source>
</evidence>
<feature type="transmembrane region" description="Helical" evidence="1">
    <location>
        <begin position="67"/>
        <end position="85"/>
    </location>
</feature>